<evidence type="ECO:0000256" key="3">
    <source>
        <dbReference type="ARBA" id="ARBA00022603"/>
    </source>
</evidence>
<keyword evidence="8" id="KW-1185">Reference proteome</keyword>
<gene>
    <name evidence="7" type="ORF">IQ235_01900</name>
</gene>
<dbReference type="EC" id="2.1.1.80" evidence="2"/>
<name>A0A928Z7L0_9CYAN</name>
<dbReference type="RefSeq" id="WP_264319811.1">
    <property type="nucleotide sequence ID" value="NZ_JADEXN010000016.1"/>
</dbReference>
<evidence type="ECO:0000256" key="4">
    <source>
        <dbReference type="ARBA" id="ARBA00022679"/>
    </source>
</evidence>
<dbReference type="PRINTS" id="PR00996">
    <property type="entry name" value="CHERMTFRASE"/>
</dbReference>
<accession>A0A928Z7L0</accession>
<keyword evidence="3" id="KW-0489">Methyltransferase</keyword>
<protein>
    <recommendedName>
        <fullName evidence="2">protein-glutamate O-methyltransferase</fullName>
        <ecNumber evidence="2">2.1.1.80</ecNumber>
    </recommendedName>
</protein>
<dbReference type="Gene3D" id="1.10.155.10">
    <property type="entry name" value="Chemotaxis receptor methyltransferase CheR, N-terminal domain"/>
    <property type="match status" value="1"/>
</dbReference>
<comment type="catalytic activity">
    <reaction evidence="1">
        <text>L-glutamyl-[protein] + S-adenosyl-L-methionine = [protein]-L-glutamate 5-O-methyl ester + S-adenosyl-L-homocysteine</text>
        <dbReference type="Rhea" id="RHEA:24452"/>
        <dbReference type="Rhea" id="RHEA-COMP:10208"/>
        <dbReference type="Rhea" id="RHEA-COMP:10311"/>
        <dbReference type="ChEBI" id="CHEBI:29973"/>
        <dbReference type="ChEBI" id="CHEBI:57856"/>
        <dbReference type="ChEBI" id="CHEBI:59789"/>
        <dbReference type="ChEBI" id="CHEBI:82795"/>
        <dbReference type="EC" id="2.1.1.80"/>
    </reaction>
</comment>
<dbReference type="GO" id="GO:0008983">
    <property type="term" value="F:protein-glutamate O-methyltransferase activity"/>
    <property type="evidence" value="ECO:0007669"/>
    <property type="project" value="UniProtKB-EC"/>
</dbReference>
<evidence type="ECO:0000259" key="6">
    <source>
        <dbReference type="PROSITE" id="PS50123"/>
    </source>
</evidence>
<dbReference type="Pfam" id="PF01739">
    <property type="entry name" value="CheR"/>
    <property type="match status" value="1"/>
</dbReference>
<dbReference type="Gene3D" id="3.40.50.150">
    <property type="entry name" value="Vaccinia Virus protein VP39"/>
    <property type="match status" value="1"/>
</dbReference>
<evidence type="ECO:0000256" key="5">
    <source>
        <dbReference type="ARBA" id="ARBA00022691"/>
    </source>
</evidence>
<dbReference type="PANTHER" id="PTHR24422:SF19">
    <property type="entry name" value="CHEMOTAXIS PROTEIN METHYLTRANSFERASE"/>
    <property type="match status" value="1"/>
</dbReference>
<dbReference type="Gene3D" id="1.25.40.10">
    <property type="entry name" value="Tetratricopeptide repeat domain"/>
    <property type="match status" value="1"/>
</dbReference>
<dbReference type="SUPFAM" id="SSF47757">
    <property type="entry name" value="Chemotaxis receptor methyltransferase CheR, N-terminal domain"/>
    <property type="match status" value="1"/>
</dbReference>
<dbReference type="InterPro" id="IPR011990">
    <property type="entry name" value="TPR-like_helical_dom_sf"/>
</dbReference>
<dbReference type="InterPro" id="IPR029063">
    <property type="entry name" value="SAM-dependent_MTases_sf"/>
</dbReference>
<organism evidence="7 8">
    <name type="scientific">Zarconia navalis LEGE 11467</name>
    <dbReference type="NCBI Taxonomy" id="1828826"/>
    <lineage>
        <taxon>Bacteria</taxon>
        <taxon>Bacillati</taxon>
        <taxon>Cyanobacteriota</taxon>
        <taxon>Cyanophyceae</taxon>
        <taxon>Oscillatoriophycideae</taxon>
        <taxon>Oscillatoriales</taxon>
        <taxon>Oscillatoriales incertae sedis</taxon>
        <taxon>Zarconia</taxon>
        <taxon>Zarconia navalis</taxon>
    </lineage>
</organism>
<dbReference type="GO" id="GO:0032259">
    <property type="term" value="P:methylation"/>
    <property type="evidence" value="ECO:0007669"/>
    <property type="project" value="UniProtKB-KW"/>
</dbReference>
<sequence length="520" mass="58645">MNQALMQKFIQLISRQTGLYVRLADLGQLQAKLLSQMRVLGLRSLDDYYQVLERISIQNSNHWISDPSNEWQELINSLTVTESYFFRDSGQFDLLKDTILPSLIEKKRKSSKIPKLKIWSAACSSGEEPYSLAILLRELLPDLPNWDISILGTDINQNILKKAKQGLYGDWSFRSVDPMVRKRYFTRNSIGWEIDRTIREMVKFEYLNLVTDRFPSLRLGLETIDLILCRNVFIYFESEAIEQVLGKFHHTLQSGGYLMSAHAELPDLALDGLQTLVFPNSAIYRKTNESPIAPKVPDCRELAGKVLSPMTDRGSKDEPLRSLLPTSIQTEPCRQSSLTSSHSACAYQPGKLKPIDIQTLTLEATSLLEKGAYPETIKAAQHILEIAPDCLKGYLLIAIAYANLGDYQKATYYCVQATALDSLSIEPRYLLARIAEVQGNMPKAKNLLKQIIYLDPSSVFAYLELAAVYRKERQLTRASKMQSTALELLGTLPSGAIVDPIARLTAGDMLEQFPPLPMVQ</sequence>
<dbReference type="SMART" id="SM00138">
    <property type="entry name" value="MeTrc"/>
    <property type="match status" value="1"/>
</dbReference>
<evidence type="ECO:0000256" key="2">
    <source>
        <dbReference type="ARBA" id="ARBA00012534"/>
    </source>
</evidence>
<dbReference type="EMBL" id="JADEXN010000016">
    <property type="protein sequence ID" value="MBE9039549.1"/>
    <property type="molecule type" value="Genomic_DNA"/>
</dbReference>
<dbReference type="SUPFAM" id="SSF48452">
    <property type="entry name" value="TPR-like"/>
    <property type="match status" value="1"/>
</dbReference>
<reference evidence="7" key="1">
    <citation type="submission" date="2020-10" db="EMBL/GenBank/DDBJ databases">
        <authorList>
            <person name="Castelo-Branco R."/>
            <person name="Eusebio N."/>
            <person name="Adriana R."/>
            <person name="Vieira A."/>
            <person name="Brugerolle De Fraissinette N."/>
            <person name="Rezende De Castro R."/>
            <person name="Schneider M.P."/>
            <person name="Vasconcelos V."/>
            <person name="Leao P.N."/>
        </authorList>
    </citation>
    <scope>NUCLEOTIDE SEQUENCE</scope>
    <source>
        <strain evidence="7">LEGE 11467</strain>
    </source>
</reference>
<dbReference type="AlphaFoldDB" id="A0A928Z7L0"/>
<comment type="caution">
    <text evidence="7">The sequence shown here is derived from an EMBL/GenBank/DDBJ whole genome shotgun (WGS) entry which is preliminary data.</text>
</comment>
<evidence type="ECO:0000313" key="7">
    <source>
        <dbReference type="EMBL" id="MBE9039549.1"/>
    </source>
</evidence>
<evidence type="ECO:0000313" key="8">
    <source>
        <dbReference type="Proteomes" id="UP000621799"/>
    </source>
</evidence>
<dbReference type="InterPro" id="IPR050903">
    <property type="entry name" value="Bact_Chemotaxis_MeTrfase"/>
</dbReference>
<dbReference type="InterPro" id="IPR019734">
    <property type="entry name" value="TPR_rpt"/>
</dbReference>
<dbReference type="Pfam" id="PF14559">
    <property type="entry name" value="TPR_19"/>
    <property type="match status" value="1"/>
</dbReference>
<keyword evidence="5" id="KW-0949">S-adenosyl-L-methionine</keyword>
<dbReference type="SMART" id="SM00028">
    <property type="entry name" value="TPR"/>
    <property type="match status" value="4"/>
</dbReference>
<keyword evidence="4" id="KW-0808">Transferase</keyword>
<dbReference type="PROSITE" id="PS50123">
    <property type="entry name" value="CHER"/>
    <property type="match status" value="1"/>
</dbReference>
<feature type="domain" description="CheR-type methyltransferase" evidence="6">
    <location>
        <begin position="1"/>
        <end position="289"/>
    </location>
</feature>
<dbReference type="PANTHER" id="PTHR24422">
    <property type="entry name" value="CHEMOTAXIS PROTEIN METHYLTRANSFERASE"/>
    <property type="match status" value="1"/>
</dbReference>
<dbReference type="InterPro" id="IPR022642">
    <property type="entry name" value="CheR_C"/>
</dbReference>
<dbReference type="InterPro" id="IPR036804">
    <property type="entry name" value="CheR_N_sf"/>
</dbReference>
<dbReference type="Proteomes" id="UP000621799">
    <property type="component" value="Unassembled WGS sequence"/>
</dbReference>
<proteinExistence type="predicted"/>
<evidence type="ECO:0000256" key="1">
    <source>
        <dbReference type="ARBA" id="ARBA00001541"/>
    </source>
</evidence>
<dbReference type="SUPFAM" id="SSF53335">
    <property type="entry name" value="S-adenosyl-L-methionine-dependent methyltransferases"/>
    <property type="match status" value="1"/>
</dbReference>
<dbReference type="InterPro" id="IPR000780">
    <property type="entry name" value="CheR_MeTrfase"/>
</dbReference>